<dbReference type="EMBL" id="GBXM01089672">
    <property type="protein sequence ID" value="JAH18905.1"/>
    <property type="molecule type" value="Transcribed_RNA"/>
</dbReference>
<organism evidence="1">
    <name type="scientific">Anguilla anguilla</name>
    <name type="common">European freshwater eel</name>
    <name type="synonym">Muraena anguilla</name>
    <dbReference type="NCBI Taxonomy" id="7936"/>
    <lineage>
        <taxon>Eukaryota</taxon>
        <taxon>Metazoa</taxon>
        <taxon>Chordata</taxon>
        <taxon>Craniata</taxon>
        <taxon>Vertebrata</taxon>
        <taxon>Euteleostomi</taxon>
        <taxon>Actinopterygii</taxon>
        <taxon>Neopterygii</taxon>
        <taxon>Teleostei</taxon>
        <taxon>Anguilliformes</taxon>
        <taxon>Anguillidae</taxon>
        <taxon>Anguilla</taxon>
    </lineage>
</organism>
<reference evidence="1" key="1">
    <citation type="submission" date="2014-11" db="EMBL/GenBank/DDBJ databases">
        <authorList>
            <person name="Amaro Gonzalez C."/>
        </authorList>
    </citation>
    <scope>NUCLEOTIDE SEQUENCE</scope>
</reference>
<accession>A0A0E9QRM3</accession>
<proteinExistence type="predicted"/>
<protein>
    <submittedName>
        <fullName evidence="1">Uncharacterized protein</fullName>
    </submittedName>
</protein>
<sequence>MFGLERNHWLLLISNHCLFYAMVYWKNEENYRRSMWFLHAADSTGRDSCAIHHE</sequence>
<reference evidence="1" key="2">
    <citation type="journal article" date="2015" name="Fish Shellfish Immunol.">
        <title>Early steps in the European eel (Anguilla anguilla)-Vibrio vulnificus interaction in the gills: Role of the RtxA13 toxin.</title>
        <authorList>
            <person name="Callol A."/>
            <person name="Pajuelo D."/>
            <person name="Ebbesson L."/>
            <person name="Teles M."/>
            <person name="MacKenzie S."/>
            <person name="Amaro C."/>
        </authorList>
    </citation>
    <scope>NUCLEOTIDE SEQUENCE</scope>
</reference>
<dbReference type="AlphaFoldDB" id="A0A0E9QRM3"/>
<name>A0A0E9QRM3_ANGAN</name>
<evidence type="ECO:0000313" key="1">
    <source>
        <dbReference type="EMBL" id="JAH18905.1"/>
    </source>
</evidence>